<keyword evidence="3" id="KW-1185">Reference proteome</keyword>
<comment type="caution">
    <text evidence="2">The sequence shown here is derived from an EMBL/GenBank/DDBJ whole genome shotgun (WGS) entry which is preliminary data.</text>
</comment>
<accession>A0AAE0VWW1</accession>
<organism evidence="2 3">
    <name type="scientific">Potamilus streckersoni</name>
    <dbReference type="NCBI Taxonomy" id="2493646"/>
    <lineage>
        <taxon>Eukaryota</taxon>
        <taxon>Metazoa</taxon>
        <taxon>Spiralia</taxon>
        <taxon>Lophotrochozoa</taxon>
        <taxon>Mollusca</taxon>
        <taxon>Bivalvia</taxon>
        <taxon>Autobranchia</taxon>
        <taxon>Heteroconchia</taxon>
        <taxon>Palaeoheterodonta</taxon>
        <taxon>Unionida</taxon>
        <taxon>Unionoidea</taxon>
        <taxon>Unionidae</taxon>
        <taxon>Ambleminae</taxon>
        <taxon>Lampsilini</taxon>
        <taxon>Potamilus</taxon>
    </lineage>
</organism>
<sequence length="162" mass="18751">MSQPIPTPPQKKIALHQKRRAIRQNNQLRKMFRNHNSHIFTPVSPNCPITTSHASFLCRGFLNYGHTYTTVLVKTIDVSANYLNRISSSPPGLVTGTNIPKRRTNPSPVKEIRLSPDKRPKRSKLKLNTHDEVFTMNTQKKKRQLPWKMLQGRDCRYKTHKA</sequence>
<dbReference type="Proteomes" id="UP001195483">
    <property type="component" value="Unassembled WGS sequence"/>
</dbReference>
<evidence type="ECO:0000313" key="2">
    <source>
        <dbReference type="EMBL" id="KAK3593086.1"/>
    </source>
</evidence>
<reference evidence="2" key="1">
    <citation type="journal article" date="2021" name="Genome Biol. Evol.">
        <title>A High-Quality Reference Genome for a Parasitic Bivalve with Doubly Uniparental Inheritance (Bivalvia: Unionida).</title>
        <authorList>
            <person name="Smith C.H."/>
        </authorList>
    </citation>
    <scope>NUCLEOTIDE SEQUENCE</scope>
    <source>
        <strain evidence="2">CHS0354</strain>
    </source>
</reference>
<reference evidence="2" key="2">
    <citation type="journal article" date="2021" name="Genome Biol. Evol.">
        <title>Developing a high-quality reference genome for a parasitic bivalve with doubly uniparental inheritance (Bivalvia: Unionida).</title>
        <authorList>
            <person name="Smith C.H."/>
        </authorList>
    </citation>
    <scope>NUCLEOTIDE SEQUENCE</scope>
    <source>
        <strain evidence="2">CHS0354</strain>
        <tissue evidence="2">Mantle</tissue>
    </source>
</reference>
<protein>
    <submittedName>
        <fullName evidence="2">Uncharacterized protein</fullName>
    </submittedName>
</protein>
<proteinExistence type="predicted"/>
<feature type="region of interest" description="Disordered" evidence="1">
    <location>
        <begin position="93"/>
        <end position="124"/>
    </location>
</feature>
<dbReference type="AlphaFoldDB" id="A0AAE0VWW1"/>
<reference evidence="2" key="3">
    <citation type="submission" date="2023-05" db="EMBL/GenBank/DDBJ databases">
        <authorList>
            <person name="Smith C.H."/>
        </authorList>
    </citation>
    <scope>NUCLEOTIDE SEQUENCE</scope>
    <source>
        <strain evidence="2">CHS0354</strain>
        <tissue evidence="2">Mantle</tissue>
    </source>
</reference>
<evidence type="ECO:0000256" key="1">
    <source>
        <dbReference type="SAM" id="MobiDB-lite"/>
    </source>
</evidence>
<gene>
    <name evidence="2" type="ORF">CHS0354_038123</name>
</gene>
<evidence type="ECO:0000313" key="3">
    <source>
        <dbReference type="Proteomes" id="UP001195483"/>
    </source>
</evidence>
<name>A0AAE0VWW1_9BIVA</name>
<dbReference type="EMBL" id="JAEAOA010002224">
    <property type="protein sequence ID" value="KAK3593086.1"/>
    <property type="molecule type" value="Genomic_DNA"/>
</dbReference>